<dbReference type="AlphaFoldDB" id="A0A8K0C652"/>
<feature type="region of interest" description="Disordered" evidence="1">
    <location>
        <begin position="451"/>
        <end position="487"/>
    </location>
</feature>
<dbReference type="EMBL" id="VTPC01090849">
    <property type="protein sequence ID" value="KAF2881183.1"/>
    <property type="molecule type" value="Genomic_DNA"/>
</dbReference>
<reference evidence="2" key="1">
    <citation type="submission" date="2019-08" db="EMBL/GenBank/DDBJ databases">
        <title>The genome of the North American firefly Photinus pyralis.</title>
        <authorList>
            <consortium name="Photinus pyralis genome working group"/>
            <person name="Fallon T.R."/>
            <person name="Sander Lower S.E."/>
            <person name="Weng J.-K."/>
        </authorList>
    </citation>
    <scope>NUCLEOTIDE SEQUENCE</scope>
    <source>
        <strain evidence="2">TRF0915ILg1</strain>
        <tissue evidence="2">Whole body</tissue>
    </source>
</reference>
<proteinExistence type="predicted"/>
<dbReference type="OrthoDB" id="8064693at2759"/>
<feature type="region of interest" description="Disordered" evidence="1">
    <location>
        <begin position="375"/>
        <end position="399"/>
    </location>
</feature>
<comment type="caution">
    <text evidence="2">The sequence shown here is derived from an EMBL/GenBank/DDBJ whole genome shotgun (WGS) entry which is preliminary data.</text>
</comment>
<dbReference type="SUPFAM" id="SSF56672">
    <property type="entry name" value="DNA/RNA polymerases"/>
    <property type="match status" value="1"/>
</dbReference>
<gene>
    <name evidence="2" type="ORF">ILUMI_25008</name>
</gene>
<dbReference type="InterPro" id="IPR043502">
    <property type="entry name" value="DNA/RNA_pol_sf"/>
</dbReference>
<sequence length="497" mass="56674">MASQLHKHGSKTADLFGLFGGVQSCKEQTEKEEVYLLRFENKVKITDILVIPDSWTAMDIVLDLRQNISHFSPFQRKALDQLIVSMRTLMSSSLGRTHAVVHEIELSPGTNFIKQRFYPASPIQQKLIFWGNIIEPCKSAWISLTDSVDRLRSTIYLCSLDIKGAYWQVFVAGTLRDLTAFTAPGSSCLGKLLLAQVKIRCGQECSALYGLSCLDNEVRFESKEFQNLAENYGVRLVYNAVYHPQCNPTKKKARENFMEQDLNVEVDVMSVVKLGDRTCLIRLTNYTEKLKVMQNKNKLRLRAGEKLFIQDDLSKKDREIQQQIRMMAKKERENGKENGNDINKKTDQATQRAMIKGKMNKERNGDNKKILTVREEKEKKRARQKEKVIQMGSGTKRPLSERQLQDIADNLRDFSSDEHPYACSDEDSDFIPSSDDENCYSVIEFLSNNVIPGSDHEQSENGQNEQSSESCSECDDSNENSNFQNAASIAITWKQID</sequence>
<dbReference type="GO" id="GO:0071897">
    <property type="term" value="P:DNA biosynthetic process"/>
    <property type="evidence" value="ECO:0007669"/>
    <property type="project" value="UniProtKB-ARBA"/>
</dbReference>
<evidence type="ECO:0000313" key="3">
    <source>
        <dbReference type="Proteomes" id="UP000801492"/>
    </source>
</evidence>
<protein>
    <submittedName>
        <fullName evidence="2">Uncharacterized protein</fullName>
    </submittedName>
</protein>
<dbReference type="Proteomes" id="UP000801492">
    <property type="component" value="Unassembled WGS sequence"/>
</dbReference>
<name>A0A8K0C652_IGNLU</name>
<evidence type="ECO:0000313" key="2">
    <source>
        <dbReference type="EMBL" id="KAF2881183.1"/>
    </source>
</evidence>
<keyword evidence="3" id="KW-1185">Reference proteome</keyword>
<feature type="compositionally biased region" description="Low complexity" evidence="1">
    <location>
        <begin position="460"/>
        <end position="471"/>
    </location>
</feature>
<evidence type="ECO:0000256" key="1">
    <source>
        <dbReference type="SAM" id="MobiDB-lite"/>
    </source>
</evidence>
<accession>A0A8K0C652</accession>
<organism evidence="2 3">
    <name type="scientific">Ignelater luminosus</name>
    <name type="common">Cucubano</name>
    <name type="synonym">Pyrophorus luminosus</name>
    <dbReference type="NCBI Taxonomy" id="2038154"/>
    <lineage>
        <taxon>Eukaryota</taxon>
        <taxon>Metazoa</taxon>
        <taxon>Ecdysozoa</taxon>
        <taxon>Arthropoda</taxon>
        <taxon>Hexapoda</taxon>
        <taxon>Insecta</taxon>
        <taxon>Pterygota</taxon>
        <taxon>Neoptera</taxon>
        <taxon>Endopterygota</taxon>
        <taxon>Coleoptera</taxon>
        <taxon>Polyphaga</taxon>
        <taxon>Elateriformia</taxon>
        <taxon>Elateroidea</taxon>
        <taxon>Elateridae</taxon>
        <taxon>Agrypninae</taxon>
        <taxon>Pyrophorini</taxon>
        <taxon>Ignelater</taxon>
    </lineage>
</organism>
<dbReference type="PROSITE" id="PS51257">
    <property type="entry name" value="PROKAR_LIPOPROTEIN"/>
    <property type="match status" value="1"/>
</dbReference>